<accession>A0AAV4U2Q9</accession>
<dbReference type="EMBL" id="BPLQ01010627">
    <property type="protein sequence ID" value="GIY52027.1"/>
    <property type="molecule type" value="Genomic_DNA"/>
</dbReference>
<reference evidence="1 2" key="1">
    <citation type="submission" date="2021-06" db="EMBL/GenBank/DDBJ databases">
        <title>Caerostris darwini draft genome.</title>
        <authorList>
            <person name="Kono N."/>
            <person name="Arakawa K."/>
        </authorList>
    </citation>
    <scope>NUCLEOTIDE SEQUENCE [LARGE SCALE GENOMIC DNA]</scope>
</reference>
<dbReference type="Proteomes" id="UP001054837">
    <property type="component" value="Unassembled WGS sequence"/>
</dbReference>
<dbReference type="AlphaFoldDB" id="A0AAV4U2Q9"/>
<evidence type="ECO:0000313" key="1">
    <source>
        <dbReference type="EMBL" id="GIY52027.1"/>
    </source>
</evidence>
<gene>
    <name evidence="1" type="ORF">CDAR_619191</name>
</gene>
<organism evidence="1 2">
    <name type="scientific">Caerostris darwini</name>
    <dbReference type="NCBI Taxonomy" id="1538125"/>
    <lineage>
        <taxon>Eukaryota</taxon>
        <taxon>Metazoa</taxon>
        <taxon>Ecdysozoa</taxon>
        <taxon>Arthropoda</taxon>
        <taxon>Chelicerata</taxon>
        <taxon>Arachnida</taxon>
        <taxon>Araneae</taxon>
        <taxon>Araneomorphae</taxon>
        <taxon>Entelegynae</taxon>
        <taxon>Araneoidea</taxon>
        <taxon>Araneidae</taxon>
        <taxon>Caerostris</taxon>
    </lineage>
</organism>
<proteinExistence type="predicted"/>
<sequence>MCRGFPRAGKFQNQDIKTRLAHPARDKPLLISHKFHPGLETLAARFIRHDMVGLNCPLQRQQQKGLKELRRPLSSKLALRESFITRLRVGGFMHQAPNASGKRTTITCRRSVHQWVV</sequence>
<comment type="caution">
    <text evidence="1">The sequence shown here is derived from an EMBL/GenBank/DDBJ whole genome shotgun (WGS) entry which is preliminary data.</text>
</comment>
<evidence type="ECO:0000313" key="2">
    <source>
        <dbReference type="Proteomes" id="UP001054837"/>
    </source>
</evidence>
<protein>
    <submittedName>
        <fullName evidence="1">Uncharacterized protein</fullName>
    </submittedName>
</protein>
<name>A0AAV4U2Q9_9ARAC</name>
<keyword evidence="2" id="KW-1185">Reference proteome</keyword>